<dbReference type="OrthoDB" id="16120at2759"/>
<evidence type="ECO:0000313" key="8">
    <source>
        <dbReference type="EMBL" id="ORX54777.1"/>
    </source>
</evidence>
<evidence type="ECO:0000256" key="1">
    <source>
        <dbReference type="ARBA" id="ARBA00000971"/>
    </source>
</evidence>
<evidence type="ECO:0000313" key="9">
    <source>
        <dbReference type="Proteomes" id="UP000193719"/>
    </source>
</evidence>
<dbReference type="InterPro" id="IPR004327">
    <property type="entry name" value="Phstyr_phstse_ac"/>
</dbReference>
<proteinExistence type="inferred from homology"/>
<evidence type="ECO:0000256" key="5">
    <source>
        <dbReference type="ARBA" id="ARBA00023110"/>
    </source>
</evidence>
<dbReference type="AlphaFoldDB" id="A0A1Y1VFB6"/>
<organism evidence="8 9">
    <name type="scientific">Piromyces finnis</name>
    <dbReference type="NCBI Taxonomy" id="1754191"/>
    <lineage>
        <taxon>Eukaryota</taxon>
        <taxon>Fungi</taxon>
        <taxon>Fungi incertae sedis</taxon>
        <taxon>Chytridiomycota</taxon>
        <taxon>Chytridiomycota incertae sedis</taxon>
        <taxon>Neocallimastigomycetes</taxon>
        <taxon>Neocallimastigales</taxon>
        <taxon>Neocallimastigaceae</taxon>
        <taxon>Piromyces</taxon>
    </lineage>
</organism>
<dbReference type="FunFam" id="1.20.120.1150:FF:000002">
    <property type="entry name" value="Serine/threonine-protein phosphatase 2A activator"/>
    <property type="match status" value="1"/>
</dbReference>
<dbReference type="PANTHER" id="PTHR10012:SF0">
    <property type="entry name" value="SERINE_THREONINE-PROTEIN PHOSPHATASE 2A ACTIVATOR"/>
    <property type="match status" value="1"/>
</dbReference>
<evidence type="ECO:0000256" key="2">
    <source>
        <dbReference type="ARBA" id="ARBA00004496"/>
    </source>
</evidence>
<keyword evidence="9" id="KW-1185">Reference proteome</keyword>
<name>A0A1Y1VFB6_9FUNG</name>
<sequence>MDFMPKMPQPNKGPDLGIPIPALSPKAVHINASEHEFVEPKKIITDESHIKPWLYSEGYCRLLKFVQRLNISVKNRKITDPCNVSENVQKTLDLLNEVENWIKEIPPIESQFQRFGNRAFKIWIERLETRSYDLISDMLPEEMKNATIEVTPYFTGGFGNGIRIDYGSGHELSFVAFLCCLDLIDFYSEEDYEAIVHKIFVKYLDIVRNIQSTYSLEPAGSHGVWGLDDFQFLPYYFGSSELESHKRIKPKSILQKDTVEYFSKDYMYLACIQFIYKMKKGPFYEHSPMLYDISGVQNWSKINSGMLKMFVCEVLKKVPIVQHFLFGSLINFNESEEKPVLATMIGASASITPTSSSIGSIGMGPGLASTTTVLPSTSYYSGYRSVDQLKNRFI</sequence>
<evidence type="ECO:0000256" key="4">
    <source>
        <dbReference type="ARBA" id="ARBA00022490"/>
    </source>
</evidence>
<evidence type="ECO:0000256" key="3">
    <source>
        <dbReference type="ARBA" id="ARBA00011019"/>
    </source>
</evidence>
<dbReference type="GO" id="GO:0008160">
    <property type="term" value="F:protein tyrosine phosphatase activator activity"/>
    <property type="evidence" value="ECO:0007669"/>
    <property type="project" value="TreeGrafter"/>
</dbReference>
<protein>
    <recommendedName>
        <fullName evidence="7">Serine/threonine-protein phosphatase 2A activator</fullName>
        <ecNumber evidence="7">5.2.1.8</ecNumber>
    </recommendedName>
    <alternativeName>
        <fullName evidence="7">Phosphotyrosyl phosphatase activator</fullName>
    </alternativeName>
</protein>
<keyword evidence="6 7" id="KW-0413">Isomerase</keyword>
<dbReference type="GO" id="GO:0005737">
    <property type="term" value="C:cytoplasm"/>
    <property type="evidence" value="ECO:0007669"/>
    <property type="project" value="UniProtKB-SubCell"/>
</dbReference>
<accession>A0A1Y1VFB6</accession>
<gene>
    <name evidence="8" type="ORF">BCR36DRAFT_581664</name>
</gene>
<dbReference type="Proteomes" id="UP000193719">
    <property type="component" value="Unassembled WGS sequence"/>
</dbReference>
<reference evidence="8 9" key="2">
    <citation type="submission" date="2016-08" db="EMBL/GenBank/DDBJ databases">
        <title>Pervasive Adenine N6-methylation of Active Genes in Fungi.</title>
        <authorList>
            <consortium name="DOE Joint Genome Institute"/>
            <person name="Mondo S.J."/>
            <person name="Dannebaum R.O."/>
            <person name="Kuo R.C."/>
            <person name="Labutti K."/>
            <person name="Haridas S."/>
            <person name="Kuo A."/>
            <person name="Salamov A."/>
            <person name="Ahrendt S.R."/>
            <person name="Lipzen A."/>
            <person name="Sullivan W."/>
            <person name="Andreopoulos W.B."/>
            <person name="Clum A."/>
            <person name="Lindquist E."/>
            <person name="Daum C."/>
            <person name="Ramamoorthy G.K."/>
            <person name="Gryganskyi A."/>
            <person name="Culley D."/>
            <person name="Magnuson J.K."/>
            <person name="James T.Y."/>
            <person name="O'Malley M.A."/>
            <person name="Stajich J.E."/>
            <person name="Spatafora J.W."/>
            <person name="Visel A."/>
            <person name="Grigoriev I.V."/>
        </authorList>
    </citation>
    <scope>NUCLEOTIDE SEQUENCE [LARGE SCALE GENOMIC DNA]</scope>
    <source>
        <strain evidence="9">finn</strain>
    </source>
</reference>
<keyword evidence="4 7" id="KW-0963">Cytoplasm</keyword>
<dbReference type="GO" id="GO:0003755">
    <property type="term" value="F:peptidyl-prolyl cis-trans isomerase activity"/>
    <property type="evidence" value="ECO:0007669"/>
    <property type="project" value="UniProtKB-KW"/>
</dbReference>
<dbReference type="EMBL" id="MCFH01000010">
    <property type="protein sequence ID" value="ORX54777.1"/>
    <property type="molecule type" value="Genomic_DNA"/>
</dbReference>
<dbReference type="SUPFAM" id="SSF140984">
    <property type="entry name" value="PTPA-like"/>
    <property type="match status" value="1"/>
</dbReference>
<dbReference type="Pfam" id="PF03095">
    <property type="entry name" value="PTPA"/>
    <property type="match status" value="1"/>
</dbReference>
<dbReference type="InterPro" id="IPR037218">
    <property type="entry name" value="PTPA_sf"/>
</dbReference>
<keyword evidence="5 7" id="KW-0697">Rotamase</keyword>
<comment type="subcellular location">
    <subcellularLocation>
        <location evidence="2 7">Cytoplasm</location>
    </subcellularLocation>
</comment>
<comment type="catalytic activity">
    <reaction evidence="1 7">
        <text>[protein]-peptidylproline (omega=180) = [protein]-peptidylproline (omega=0)</text>
        <dbReference type="Rhea" id="RHEA:16237"/>
        <dbReference type="Rhea" id="RHEA-COMP:10747"/>
        <dbReference type="Rhea" id="RHEA-COMP:10748"/>
        <dbReference type="ChEBI" id="CHEBI:83833"/>
        <dbReference type="ChEBI" id="CHEBI:83834"/>
        <dbReference type="EC" id="5.2.1.8"/>
    </reaction>
</comment>
<dbReference type="STRING" id="1754191.A0A1Y1VFB6"/>
<dbReference type="InterPro" id="IPR043170">
    <property type="entry name" value="PTPA_C_lid"/>
</dbReference>
<evidence type="ECO:0000256" key="7">
    <source>
        <dbReference type="RuleBase" id="RU361210"/>
    </source>
</evidence>
<dbReference type="GO" id="GO:0005634">
    <property type="term" value="C:nucleus"/>
    <property type="evidence" value="ECO:0007669"/>
    <property type="project" value="TreeGrafter"/>
</dbReference>
<dbReference type="Gene3D" id="1.20.120.1150">
    <property type="match status" value="1"/>
</dbReference>
<dbReference type="PANTHER" id="PTHR10012">
    <property type="entry name" value="SERINE/THREONINE-PROTEIN PHOSPHATASE 2A REGULATORY SUBUNIT B"/>
    <property type="match status" value="1"/>
</dbReference>
<reference evidence="8 9" key="1">
    <citation type="submission" date="2016-08" db="EMBL/GenBank/DDBJ databases">
        <title>Genomes of anaerobic fungi encode conserved fungal cellulosomes for biomass hydrolysis.</title>
        <authorList>
            <consortium name="DOE Joint Genome Institute"/>
            <person name="Haitjema C.H."/>
            <person name="Gilmore S.P."/>
            <person name="Henske J.K."/>
            <person name="Solomon K.V."/>
            <person name="De Groot R."/>
            <person name="Kuo A."/>
            <person name="Mondo S.J."/>
            <person name="Salamov A.A."/>
            <person name="Labutti K."/>
            <person name="Zhao Z."/>
            <person name="Chiniquy J."/>
            <person name="Barry K."/>
            <person name="Brewer H.M."/>
            <person name="Purvine S.O."/>
            <person name="Wright A.T."/>
            <person name="Boxma B."/>
            <person name="Van Alen T."/>
            <person name="Hackstein J.H."/>
            <person name="Baker S.E."/>
            <person name="Grigoriev I.V."/>
            <person name="O'Malley M.A."/>
        </authorList>
    </citation>
    <scope>NUCLEOTIDE SEQUENCE [LARGE SCALE GENOMIC DNA]</scope>
    <source>
        <strain evidence="9">finn</strain>
    </source>
</reference>
<dbReference type="GO" id="GO:0007052">
    <property type="term" value="P:mitotic spindle organization"/>
    <property type="evidence" value="ECO:0007669"/>
    <property type="project" value="TreeGrafter"/>
</dbReference>
<dbReference type="EC" id="5.2.1.8" evidence="7"/>
<comment type="similarity">
    <text evidence="3 7">Belongs to the PTPA-type PPIase family.</text>
</comment>
<evidence type="ECO:0000256" key="6">
    <source>
        <dbReference type="ARBA" id="ARBA00023235"/>
    </source>
</evidence>
<dbReference type="GO" id="GO:0000159">
    <property type="term" value="C:protein phosphatase type 2A complex"/>
    <property type="evidence" value="ECO:0007669"/>
    <property type="project" value="TreeGrafter"/>
</dbReference>
<comment type="caution">
    <text evidence="8">The sequence shown here is derived from an EMBL/GenBank/DDBJ whole genome shotgun (WGS) entry which is preliminary data.</text>
</comment>
<comment type="function">
    <text evidence="7">PPIases accelerate the folding of proteins. It catalyzes the cis-trans isomerization of proline imidic peptide bonds in oligopeptides.</text>
</comment>
<dbReference type="CDD" id="cd04087">
    <property type="entry name" value="PTPA"/>
    <property type="match status" value="1"/>
</dbReference>